<dbReference type="RefSeq" id="WP_315603588.1">
    <property type="nucleotide sequence ID" value="NZ_CP130318.1"/>
</dbReference>
<dbReference type="CDD" id="cd01948">
    <property type="entry name" value="EAL"/>
    <property type="match status" value="1"/>
</dbReference>
<dbReference type="Gene3D" id="3.30.70.270">
    <property type="match status" value="1"/>
</dbReference>
<dbReference type="EC" id="3.1.4.52" evidence="3"/>
<keyword evidence="4" id="KW-1185">Reference proteome</keyword>
<dbReference type="PROSITE" id="PS50883">
    <property type="entry name" value="EAL"/>
    <property type="match status" value="1"/>
</dbReference>
<dbReference type="EMBL" id="CP130318">
    <property type="protein sequence ID" value="WNQ09814.1"/>
    <property type="molecule type" value="Genomic_DNA"/>
</dbReference>
<name>A0AA96LB00_9BACL</name>
<gene>
    <name evidence="3" type="ORF">MJA45_19595</name>
</gene>
<keyword evidence="3" id="KW-0808">Transferase</keyword>
<dbReference type="PANTHER" id="PTHR33121">
    <property type="entry name" value="CYCLIC DI-GMP PHOSPHODIESTERASE PDEF"/>
    <property type="match status" value="1"/>
</dbReference>
<dbReference type="Pfam" id="PF00563">
    <property type="entry name" value="EAL"/>
    <property type="match status" value="1"/>
</dbReference>
<dbReference type="InterPro" id="IPR043128">
    <property type="entry name" value="Rev_trsase/Diguanyl_cyclase"/>
</dbReference>
<dbReference type="SUPFAM" id="SSF141868">
    <property type="entry name" value="EAL domain-like"/>
    <property type="match status" value="1"/>
</dbReference>
<dbReference type="AlphaFoldDB" id="A0AA96LB00"/>
<dbReference type="InterPro" id="IPR035919">
    <property type="entry name" value="EAL_sf"/>
</dbReference>
<reference evidence="3 4" key="1">
    <citation type="submission" date="2022-02" db="EMBL/GenBank/DDBJ databases">
        <title>Paenibacillus sp. MBLB1776 Whole Genome Shotgun Sequencing.</title>
        <authorList>
            <person name="Hwang C.Y."/>
            <person name="Cho E.-S."/>
            <person name="Seo M.-J."/>
        </authorList>
    </citation>
    <scope>NUCLEOTIDE SEQUENCE [LARGE SCALE GENOMIC DNA]</scope>
    <source>
        <strain evidence="3 4">MBLB1776</strain>
    </source>
</reference>
<sequence>MLKIPVLQNGINGWENVLISASDVLKIVNTGGPRHEVHTPEAVYGLDLPWDCIEEWLLDEGFVQLDENNIVNINRVISYDDYKGTVFFGPQDDPEAKTAAVAVLHKKRLGRLLGALQQSNETATGAEGGRVNRVSMLRDRFKDIKTQAVYLASFDPVTGLPNRSSFLDRIDRLIEAQHENRMLAILVLTVDRFAEINHALGLKAGDDLLVYLAESLKGCLNGKGEAARLCGGDFAVLLPEVSRMEEATGLGKKLQQLLASSPFVIQQREIPISVSIGISFSPNDGTDAETLLRHAFIALDGAKAKGGGIVNVFHPSLSDRTLEKMHLEIELQKAFKDETLQLQYQPLIRLKDGTVFGMEALLRWNHPTKGAIPPSLFIPAAEASGLIIPIGNWVVKQACRQNRAWQNAGLPPILISVNISVYQLEHPGFVGYIKEVLAETGLAPHYLCLEIRETVASDKISLALDTIERLKGLGVSISIDDFGTGYTSLSWLKRFKVNTLKIDKSFIDDLDKGSGHSAIAAALIRLCRELNIRSLAEGVETEGQLKVLKELGCDDIQGYLFSRPLSIRDAEQLLKENKSFSA</sequence>
<dbReference type="InterPro" id="IPR029787">
    <property type="entry name" value="Nucleotide_cyclase"/>
</dbReference>
<dbReference type="InterPro" id="IPR000160">
    <property type="entry name" value="GGDEF_dom"/>
</dbReference>
<dbReference type="SUPFAM" id="SSF55073">
    <property type="entry name" value="Nucleotide cyclase"/>
    <property type="match status" value="1"/>
</dbReference>
<dbReference type="GO" id="GO:0071111">
    <property type="term" value="F:cyclic-guanylate-specific phosphodiesterase activity"/>
    <property type="evidence" value="ECO:0007669"/>
    <property type="project" value="UniProtKB-EC"/>
</dbReference>
<evidence type="ECO:0000259" key="2">
    <source>
        <dbReference type="PROSITE" id="PS50887"/>
    </source>
</evidence>
<dbReference type="Proteomes" id="UP001305702">
    <property type="component" value="Chromosome"/>
</dbReference>
<dbReference type="InterPro" id="IPR050706">
    <property type="entry name" value="Cyclic-di-GMP_PDE-like"/>
</dbReference>
<evidence type="ECO:0000259" key="1">
    <source>
        <dbReference type="PROSITE" id="PS50883"/>
    </source>
</evidence>
<proteinExistence type="predicted"/>
<dbReference type="KEGG" id="paun:MJA45_19595"/>
<protein>
    <submittedName>
        <fullName evidence="3">Bifunctional diguanylate cyclase/phosphodiesterase</fullName>
        <ecNumber evidence="3">2.7.7.65</ecNumber>
        <ecNumber evidence="3">3.1.4.52</ecNumber>
    </submittedName>
</protein>
<dbReference type="InterPro" id="IPR001633">
    <property type="entry name" value="EAL_dom"/>
</dbReference>
<dbReference type="PROSITE" id="PS50887">
    <property type="entry name" value="GGDEF"/>
    <property type="match status" value="1"/>
</dbReference>
<dbReference type="Gene3D" id="3.20.20.450">
    <property type="entry name" value="EAL domain"/>
    <property type="match status" value="1"/>
</dbReference>
<dbReference type="NCBIfam" id="TIGR00254">
    <property type="entry name" value="GGDEF"/>
    <property type="match status" value="1"/>
</dbReference>
<accession>A0AA96LB00</accession>
<feature type="domain" description="GGDEF" evidence="2">
    <location>
        <begin position="181"/>
        <end position="315"/>
    </location>
</feature>
<dbReference type="PANTHER" id="PTHR33121:SF70">
    <property type="entry name" value="SIGNALING PROTEIN YKOW"/>
    <property type="match status" value="1"/>
</dbReference>
<dbReference type="SMART" id="SM00267">
    <property type="entry name" value="GGDEF"/>
    <property type="match status" value="1"/>
</dbReference>
<evidence type="ECO:0000313" key="3">
    <source>
        <dbReference type="EMBL" id="WNQ09814.1"/>
    </source>
</evidence>
<dbReference type="GO" id="GO:0052621">
    <property type="term" value="F:diguanylate cyclase activity"/>
    <property type="evidence" value="ECO:0007669"/>
    <property type="project" value="UniProtKB-EC"/>
</dbReference>
<organism evidence="3 4">
    <name type="scientific">Paenibacillus aurantius</name>
    <dbReference type="NCBI Taxonomy" id="2918900"/>
    <lineage>
        <taxon>Bacteria</taxon>
        <taxon>Bacillati</taxon>
        <taxon>Bacillota</taxon>
        <taxon>Bacilli</taxon>
        <taxon>Bacillales</taxon>
        <taxon>Paenibacillaceae</taxon>
        <taxon>Paenibacillus</taxon>
    </lineage>
</organism>
<dbReference type="Pfam" id="PF00990">
    <property type="entry name" value="GGDEF"/>
    <property type="match status" value="1"/>
</dbReference>
<dbReference type="SMART" id="SM00052">
    <property type="entry name" value="EAL"/>
    <property type="match status" value="1"/>
</dbReference>
<keyword evidence="3" id="KW-0548">Nucleotidyltransferase</keyword>
<evidence type="ECO:0000313" key="4">
    <source>
        <dbReference type="Proteomes" id="UP001305702"/>
    </source>
</evidence>
<dbReference type="CDD" id="cd01949">
    <property type="entry name" value="GGDEF"/>
    <property type="match status" value="1"/>
</dbReference>
<dbReference type="EC" id="2.7.7.65" evidence="3"/>
<feature type="domain" description="EAL" evidence="1">
    <location>
        <begin position="324"/>
        <end position="578"/>
    </location>
</feature>
<keyword evidence="3" id="KW-0378">Hydrolase</keyword>